<protein>
    <submittedName>
        <fullName evidence="1">Uncharacterized protein</fullName>
    </submittedName>
</protein>
<gene>
    <name evidence="1" type="primary">51</name>
    <name evidence="1" type="ORF">SEA_PUPPER_51</name>
</gene>
<dbReference type="GeneID" id="64766070"/>
<name>A0A4Y6EKG5_9CAUD</name>
<reference evidence="1 2" key="1">
    <citation type="submission" date="2019-05" db="EMBL/GenBank/DDBJ databases">
        <authorList>
            <person name="Pope W.H."/>
            <person name="Garlena R.A."/>
            <person name="Russell D.A."/>
            <person name="Jacobs-Sera D."/>
            <person name="Hatfull G.F."/>
        </authorList>
    </citation>
    <scope>NUCLEOTIDE SEQUENCE [LARGE SCALE GENOMIC DNA]</scope>
</reference>
<sequence length="46" mass="5176">MPSPDAQPEQKWEAFCRLLDLDPDKAEPELIARELKSRRSGIAIGP</sequence>
<evidence type="ECO:0000313" key="2">
    <source>
        <dbReference type="Proteomes" id="UP000318375"/>
    </source>
</evidence>
<organism evidence="1 2">
    <name type="scientific">Gordonia phage Pupper</name>
    <dbReference type="NCBI Taxonomy" id="2571249"/>
    <lineage>
        <taxon>Viruses</taxon>
        <taxon>Duplodnaviria</taxon>
        <taxon>Heunggongvirae</taxon>
        <taxon>Uroviricota</taxon>
        <taxon>Caudoviricetes</taxon>
        <taxon>Puppervirus</taxon>
        <taxon>Puppervirus Pupper</taxon>
    </lineage>
</organism>
<evidence type="ECO:0000313" key="1">
    <source>
        <dbReference type="EMBL" id="QDF18537.1"/>
    </source>
</evidence>
<dbReference type="KEGG" id="vg:64766070"/>
<keyword evidence="2" id="KW-1185">Reference proteome</keyword>
<dbReference type="RefSeq" id="YP_010058839.1">
    <property type="nucleotide sequence ID" value="NC_054723.1"/>
</dbReference>
<dbReference type="EMBL" id="MK977695">
    <property type="protein sequence ID" value="QDF18537.1"/>
    <property type="molecule type" value="Genomic_DNA"/>
</dbReference>
<dbReference type="Proteomes" id="UP000318375">
    <property type="component" value="Segment"/>
</dbReference>
<proteinExistence type="predicted"/>
<accession>A0A4Y6EKG5</accession>